<keyword evidence="1" id="KW-0812">Transmembrane</keyword>
<feature type="domain" description="DUF4190" evidence="2">
    <location>
        <begin position="1"/>
        <end position="66"/>
    </location>
</feature>
<keyword evidence="4" id="KW-1185">Reference proteome</keyword>
<dbReference type="EMBL" id="BSUO01000001">
    <property type="protein sequence ID" value="GMA39435.1"/>
    <property type="molecule type" value="Genomic_DNA"/>
</dbReference>
<organism evidence="3 4">
    <name type="scientific">Mobilicoccus caccae</name>
    <dbReference type="NCBI Taxonomy" id="1859295"/>
    <lineage>
        <taxon>Bacteria</taxon>
        <taxon>Bacillati</taxon>
        <taxon>Actinomycetota</taxon>
        <taxon>Actinomycetes</taxon>
        <taxon>Micrococcales</taxon>
        <taxon>Dermatophilaceae</taxon>
        <taxon>Mobilicoccus</taxon>
    </lineage>
</organism>
<evidence type="ECO:0000313" key="3">
    <source>
        <dbReference type="EMBL" id="GMA39435.1"/>
    </source>
</evidence>
<proteinExistence type="predicted"/>
<gene>
    <name evidence="3" type="ORF">GCM10025883_14800</name>
</gene>
<evidence type="ECO:0000313" key="4">
    <source>
        <dbReference type="Proteomes" id="UP001157126"/>
    </source>
</evidence>
<keyword evidence="1" id="KW-1133">Transmembrane helix</keyword>
<sequence>MAIAALVFGIISIIFAFPILGFVIAIVAIILGAKALGRVKRGVGGGRGMALGGVITGIIGAILNVLITVFFGAVIWAVAQSGSWDAIMECSQVPEAQRQACIDQRSQEIVQQQENPT</sequence>
<evidence type="ECO:0000259" key="2">
    <source>
        <dbReference type="Pfam" id="PF13828"/>
    </source>
</evidence>
<evidence type="ECO:0000256" key="1">
    <source>
        <dbReference type="SAM" id="Phobius"/>
    </source>
</evidence>
<dbReference type="InterPro" id="IPR025241">
    <property type="entry name" value="DUF4190"/>
</dbReference>
<feature type="transmembrane region" description="Helical" evidence="1">
    <location>
        <begin position="54"/>
        <end position="79"/>
    </location>
</feature>
<comment type="caution">
    <text evidence="3">The sequence shown here is derived from an EMBL/GenBank/DDBJ whole genome shotgun (WGS) entry which is preliminary data.</text>
</comment>
<dbReference type="Proteomes" id="UP001157126">
    <property type="component" value="Unassembled WGS sequence"/>
</dbReference>
<keyword evidence="1" id="KW-0472">Membrane</keyword>
<dbReference type="Pfam" id="PF13828">
    <property type="entry name" value="DUF4190"/>
    <property type="match status" value="1"/>
</dbReference>
<reference evidence="4" key="1">
    <citation type="journal article" date="2019" name="Int. J. Syst. Evol. Microbiol.">
        <title>The Global Catalogue of Microorganisms (GCM) 10K type strain sequencing project: providing services to taxonomists for standard genome sequencing and annotation.</title>
        <authorList>
            <consortium name="The Broad Institute Genomics Platform"/>
            <consortium name="The Broad Institute Genome Sequencing Center for Infectious Disease"/>
            <person name="Wu L."/>
            <person name="Ma J."/>
        </authorList>
    </citation>
    <scope>NUCLEOTIDE SEQUENCE [LARGE SCALE GENOMIC DNA]</scope>
    <source>
        <strain evidence="4">NBRC 113072</strain>
    </source>
</reference>
<protein>
    <recommendedName>
        <fullName evidence="2">DUF4190 domain-containing protein</fullName>
    </recommendedName>
</protein>
<accession>A0ABQ6IQ25</accession>
<dbReference type="RefSeq" id="WP_284303348.1">
    <property type="nucleotide sequence ID" value="NZ_BSUO01000001.1"/>
</dbReference>
<feature type="transmembrane region" description="Helical" evidence="1">
    <location>
        <begin position="6"/>
        <end position="33"/>
    </location>
</feature>
<name>A0ABQ6IQ25_9MICO</name>